<name>A0A4R0XC30_9BURK</name>
<keyword evidence="2" id="KW-1185">Reference proteome</keyword>
<gene>
    <name evidence="1" type="ORF">BZM27_48085</name>
</gene>
<protein>
    <submittedName>
        <fullName evidence="1">Uncharacterized protein</fullName>
    </submittedName>
</protein>
<evidence type="ECO:0000313" key="2">
    <source>
        <dbReference type="Proteomes" id="UP000294200"/>
    </source>
</evidence>
<reference evidence="1 2" key="1">
    <citation type="submission" date="2017-02" db="EMBL/GenBank/DDBJ databases">
        <title>Paraburkholderia sophoroidis sp. nov. and Paraburkholderia steynii sp. nov. rhizobial symbionts of the fynbos legume Hypocalyptus sophoroides.</title>
        <authorList>
            <person name="Steenkamp E.T."/>
            <person name="Beukes C.W."/>
            <person name="Van Zyl E."/>
            <person name="Avontuur J."/>
            <person name="Chan W.Y."/>
            <person name="Hassen A."/>
            <person name="Palmer M."/>
            <person name="Mthombeni L."/>
            <person name="Phalane F."/>
            <person name="Sereme K."/>
            <person name="Venter S.N."/>
        </authorList>
    </citation>
    <scope>NUCLEOTIDE SEQUENCE [LARGE SCALE GENOMIC DNA]</scope>
    <source>
        <strain evidence="1 2">HC1.1ba</strain>
    </source>
</reference>
<comment type="caution">
    <text evidence="1">The sequence shown here is derived from an EMBL/GenBank/DDBJ whole genome shotgun (WGS) entry which is preliminary data.</text>
</comment>
<organism evidence="1 2">
    <name type="scientific">Paraburkholderia steynii</name>
    <dbReference type="NCBI Taxonomy" id="1245441"/>
    <lineage>
        <taxon>Bacteria</taxon>
        <taxon>Pseudomonadati</taxon>
        <taxon>Pseudomonadota</taxon>
        <taxon>Betaproteobacteria</taxon>
        <taxon>Burkholderiales</taxon>
        <taxon>Burkholderiaceae</taxon>
        <taxon>Paraburkholderia</taxon>
    </lineage>
</organism>
<sequence length="123" mass="13292">MRLATLRQTGSRAIEKPFYPENKRAVTDEAGMATKIWKAPSHQARLAFAVELARAASYIASTLTTKSTLAAVTEVLEQFVVDRGSGGLDQFCNVLVDDLEKRGCAYGVVAVKSYLRAGPRGDA</sequence>
<dbReference type="Proteomes" id="UP000294200">
    <property type="component" value="Unassembled WGS sequence"/>
</dbReference>
<dbReference type="AlphaFoldDB" id="A0A4R0XC30"/>
<dbReference type="EMBL" id="MWML01000395">
    <property type="protein sequence ID" value="TCG03491.1"/>
    <property type="molecule type" value="Genomic_DNA"/>
</dbReference>
<evidence type="ECO:0000313" key="1">
    <source>
        <dbReference type="EMBL" id="TCG03491.1"/>
    </source>
</evidence>
<proteinExistence type="predicted"/>
<accession>A0A4R0XC30</accession>